<dbReference type="OrthoDB" id="6894965at2"/>
<protein>
    <recommendedName>
        <fullName evidence="3">RHS repeat-associated core domain-containing protein</fullName>
    </recommendedName>
</protein>
<dbReference type="EMBL" id="CABVIY010000001">
    <property type="protein sequence ID" value="VVP66584.1"/>
    <property type="molecule type" value="Genomic_DNA"/>
</dbReference>
<dbReference type="SUPFAM" id="SSF56399">
    <property type="entry name" value="ADP-ribosylation"/>
    <property type="match status" value="1"/>
</dbReference>
<evidence type="ECO:0000313" key="1">
    <source>
        <dbReference type="EMBL" id="VVP66584.1"/>
    </source>
</evidence>
<dbReference type="InterPro" id="IPR022385">
    <property type="entry name" value="Rhs_assc_core"/>
</dbReference>
<dbReference type="Gene3D" id="2.180.10.10">
    <property type="entry name" value="RHS repeat-associated core"/>
    <property type="match status" value="1"/>
</dbReference>
<dbReference type="Proteomes" id="UP000326611">
    <property type="component" value="Unassembled WGS sequence"/>
</dbReference>
<sequence length="181" mass="20296">MSSTTLLATDQQRSVVNTLKANHPPQPIAYSPYGHCPAICGFFSLLGFNGELRDPVTGHYLLGKGYRAFIPALMRFNRPDNLSPFDEGGLNPYAYCFGDPTNLQDPNGRSPIGHWRAITRRLMATTDFKSRIAELQATRLIAEQPNLSALIKLKHQKIFEELHANAQKTYNPNTKVQKLEL</sequence>
<dbReference type="NCBIfam" id="TIGR03696">
    <property type="entry name" value="Rhs_assc_core"/>
    <property type="match status" value="1"/>
</dbReference>
<name>A0A5E7QXS5_PSEFL</name>
<evidence type="ECO:0008006" key="3">
    <source>
        <dbReference type="Google" id="ProtNLM"/>
    </source>
</evidence>
<reference evidence="1 2" key="1">
    <citation type="submission" date="2019-09" db="EMBL/GenBank/DDBJ databases">
        <authorList>
            <person name="Chandra G."/>
            <person name="Truman W A."/>
        </authorList>
    </citation>
    <scope>NUCLEOTIDE SEQUENCE [LARGE SCALE GENOMIC DNA]</scope>
    <source>
        <strain evidence="1">PS918</strain>
    </source>
</reference>
<gene>
    <name evidence="1" type="ORF">PS918_00407</name>
</gene>
<evidence type="ECO:0000313" key="2">
    <source>
        <dbReference type="Proteomes" id="UP000326611"/>
    </source>
</evidence>
<accession>A0A5E7QXS5</accession>
<organism evidence="1 2">
    <name type="scientific">Pseudomonas fluorescens</name>
    <dbReference type="NCBI Taxonomy" id="294"/>
    <lineage>
        <taxon>Bacteria</taxon>
        <taxon>Pseudomonadati</taxon>
        <taxon>Pseudomonadota</taxon>
        <taxon>Gammaproteobacteria</taxon>
        <taxon>Pseudomonadales</taxon>
        <taxon>Pseudomonadaceae</taxon>
        <taxon>Pseudomonas</taxon>
    </lineage>
</organism>
<proteinExistence type="predicted"/>
<dbReference type="AlphaFoldDB" id="A0A5E7QXS5"/>